<evidence type="ECO:0000313" key="1">
    <source>
        <dbReference type="EMBL" id="KAG5646199.1"/>
    </source>
</evidence>
<proteinExistence type="predicted"/>
<dbReference type="EMBL" id="JABCKV010000024">
    <property type="protein sequence ID" value="KAG5646199.1"/>
    <property type="molecule type" value="Genomic_DNA"/>
</dbReference>
<evidence type="ECO:0000313" key="2">
    <source>
        <dbReference type="Proteomes" id="UP000775547"/>
    </source>
</evidence>
<dbReference type="Proteomes" id="UP000775547">
    <property type="component" value="Unassembled WGS sequence"/>
</dbReference>
<protein>
    <submittedName>
        <fullName evidence="1">Uncharacterized protein</fullName>
    </submittedName>
</protein>
<sequence length="109" mass="12525">MDLCMPALRSLSNNTVSPADISLVAHIAQHLPYLTCLEFCFNPYAHYWDEIRAAKETLKFIETLDKHLVSFHSLQTLFFSTLEYKPPTLESPSDLNDERQKSVLLKLVN</sequence>
<comment type="caution">
    <text evidence="1">The sequence shown here is derived from an EMBL/GenBank/DDBJ whole genome shotgun (WGS) entry which is preliminary data.</text>
</comment>
<gene>
    <name evidence="1" type="ORF">DXG03_004025</name>
</gene>
<dbReference type="AlphaFoldDB" id="A0A9P7KEB4"/>
<reference evidence="1" key="2">
    <citation type="submission" date="2021-10" db="EMBL/GenBank/DDBJ databases">
        <title>Phylogenomics reveals ancestral predisposition of the termite-cultivated fungus Termitomyces towards a domesticated lifestyle.</title>
        <authorList>
            <person name="Auxier B."/>
            <person name="Grum-Grzhimaylo A."/>
            <person name="Cardenas M.E."/>
            <person name="Lodge J.D."/>
            <person name="Laessoe T."/>
            <person name="Pedersen O."/>
            <person name="Smith M.E."/>
            <person name="Kuyper T.W."/>
            <person name="Franco-Molano E.A."/>
            <person name="Baroni T.J."/>
            <person name="Aanen D.K."/>
        </authorList>
    </citation>
    <scope>NUCLEOTIDE SEQUENCE</scope>
    <source>
        <strain evidence="1">AP01</strain>
        <tissue evidence="1">Mycelium</tissue>
    </source>
</reference>
<organism evidence="1 2">
    <name type="scientific">Asterophora parasitica</name>
    <dbReference type="NCBI Taxonomy" id="117018"/>
    <lineage>
        <taxon>Eukaryota</taxon>
        <taxon>Fungi</taxon>
        <taxon>Dikarya</taxon>
        <taxon>Basidiomycota</taxon>
        <taxon>Agaricomycotina</taxon>
        <taxon>Agaricomycetes</taxon>
        <taxon>Agaricomycetidae</taxon>
        <taxon>Agaricales</taxon>
        <taxon>Tricholomatineae</taxon>
        <taxon>Lyophyllaceae</taxon>
        <taxon>Asterophora</taxon>
    </lineage>
</organism>
<name>A0A9P7KEB4_9AGAR</name>
<reference evidence="1" key="1">
    <citation type="submission" date="2020-07" db="EMBL/GenBank/DDBJ databases">
        <authorList>
            <person name="Nieuwenhuis M."/>
            <person name="Van De Peppel L.J.J."/>
        </authorList>
    </citation>
    <scope>NUCLEOTIDE SEQUENCE</scope>
    <source>
        <strain evidence="1">AP01</strain>
        <tissue evidence="1">Mycelium</tissue>
    </source>
</reference>
<keyword evidence="2" id="KW-1185">Reference proteome</keyword>
<accession>A0A9P7KEB4</accession>